<accession>A0AAN7UEG8</accession>
<protein>
    <submittedName>
        <fullName evidence="3">Uncharacterized protein</fullName>
    </submittedName>
</protein>
<reference evidence="3 4" key="1">
    <citation type="submission" date="2023-10" db="EMBL/GenBank/DDBJ databases">
        <title>Draft genome sequence of Xylaria bambusicola isolate GMP-LS, the root and basal stem rot pathogen of sugarcane in Indonesia.</title>
        <authorList>
            <person name="Selvaraj P."/>
            <person name="Muralishankar V."/>
            <person name="Muruganantham S."/>
            <person name="Sp S."/>
            <person name="Haryani S."/>
            <person name="Lau K.J.X."/>
            <person name="Naqvi N.I."/>
        </authorList>
    </citation>
    <scope>NUCLEOTIDE SEQUENCE [LARGE SCALE GENOMIC DNA]</scope>
    <source>
        <strain evidence="3">GMP-LS</strain>
    </source>
</reference>
<sequence length="442" mass="49522">MKLFTKRGQTNFSRLSQESLCIEQHQEQEPSDTEPSRSETESPVVIKRYSQFYQQAIADVRQSPIKFTLWLFSTVFFAAVNIIIIKLKLSESGYDGCSSDGSIWLDHIYLWATSDFFQVNIAAGNLTFTRAKTINTSWDLPVTFATYRMLFADSGSSISSTASLLYDFVKFRGLTSRWAGTFLIYSINFSLAFPTLAGSTTGYTTLNEGLIHTDDNNLISITNWYYITTEYSHMSFESVILQRGICVPVKDRYQWGASFLQIFWLLVAVALWIIGCLALTLSSHAQYQVAKDTEVPKGYQATGILVRTIDAQLTGSNVKTSTTSDQLLKTAIKTKLGGGSISFGVPGQIATFRQWLAKERRWFICLCVWAASTLSCMSSQFGSIPLFLLFGLLPTHVFYWLSPSTLYAILVGQTSGSRPFLILYWKVPGIGISVVFIQFIPL</sequence>
<proteinExistence type="predicted"/>
<feature type="transmembrane region" description="Helical" evidence="2">
    <location>
        <begin position="422"/>
        <end position="440"/>
    </location>
</feature>
<keyword evidence="2" id="KW-0472">Membrane</keyword>
<dbReference type="EMBL" id="JAWHQM010000005">
    <property type="protein sequence ID" value="KAK5627313.1"/>
    <property type="molecule type" value="Genomic_DNA"/>
</dbReference>
<comment type="caution">
    <text evidence="3">The sequence shown here is derived from an EMBL/GenBank/DDBJ whole genome shotgun (WGS) entry which is preliminary data.</text>
</comment>
<feature type="transmembrane region" description="Helical" evidence="2">
    <location>
        <begin position="262"/>
        <end position="281"/>
    </location>
</feature>
<evidence type="ECO:0000256" key="1">
    <source>
        <dbReference type="SAM" id="MobiDB-lite"/>
    </source>
</evidence>
<evidence type="ECO:0000313" key="3">
    <source>
        <dbReference type="EMBL" id="KAK5627313.1"/>
    </source>
</evidence>
<feature type="transmembrane region" description="Helical" evidence="2">
    <location>
        <begin position="178"/>
        <end position="197"/>
    </location>
</feature>
<feature type="compositionally biased region" description="Basic and acidic residues" evidence="1">
    <location>
        <begin position="24"/>
        <end position="40"/>
    </location>
</feature>
<keyword evidence="4" id="KW-1185">Reference proteome</keyword>
<keyword evidence="2" id="KW-1133">Transmembrane helix</keyword>
<feature type="transmembrane region" description="Helical" evidence="2">
    <location>
        <begin position="67"/>
        <end position="85"/>
    </location>
</feature>
<gene>
    <name evidence="3" type="ORF">RRF57_003028</name>
</gene>
<dbReference type="AlphaFoldDB" id="A0AAN7UEG8"/>
<keyword evidence="2" id="KW-0812">Transmembrane</keyword>
<feature type="transmembrane region" description="Helical" evidence="2">
    <location>
        <begin position="387"/>
        <end position="410"/>
    </location>
</feature>
<dbReference type="Proteomes" id="UP001305414">
    <property type="component" value="Unassembled WGS sequence"/>
</dbReference>
<organism evidence="3 4">
    <name type="scientific">Xylaria bambusicola</name>
    <dbReference type="NCBI Taxonomy" id="326684"/>
    <lineage>
        <taxon>Eukaryota</taxon>
        <taxon>Fungi</taxon>
        <taxon>Dikarya</taxon>
        <taxon>Ascomycota</taxon>
        <taxon>Pezizomycotina</taxon>
        <taxon>Sordariomycetes</taxon>
        <taxon>Xylariomycetidae</taxon>
        <taxon>Xylariales</taxon>
        <taxon>Xylariaceae</taxon>
        <taxon>Xylaria</taxon>
    </lineage>
</organism>
<evidence type="ECO:0000313" key="4">
    <source>
        <dbReference type="Proteomes" id="UP001305414"/>
    </source>
</evidence>
<evidence type="ECO:0000256" key="2">
    <source>
        <dbReference type="SAM" id="Phobius"/>
    </source>
</evidence>
<feature type="region of interest" description="Disordered" evidence="1">
    <location>
        <begin position="23"/>
        <end position="42"/>
    </location>
</feature>
<feature type="transmembrane region" description="Helical" evidence="2">
    <location>
        <begin position="362"/>
        <end position="381"/>
    </location>
</feature>
<feature type="transmembrane region" description="Helical" evidence="2">
    <location>
        <begin position="145"/>
        <end position="166"/>
    </location>
</feature>
<name>A0AAN7UEG8_9PEZI</name>